<feature type="region of interest" description="Disordered" evidence="1">
    <location>
        <begin position="215"/>
        <end position="265"/>
    </location>
</feature>
<reference evidence="2" key="1">
    <citation type="submission" date="2022-01" db="EMBL/GenBank/DDBJ databases">
        <authorList>
            <person name="King R."/>
        </authorList>
    </citation>
    <scope>NUCLEOTIDE SEQUENCE</scope>
</reference>
<feature type="compositionally biased region" description="Pro residues" evidence="1">
    <location>
        <begin position="496"/>
        <end position="509"/>
    </location>
</feature>
<dbReference type="Proteomes" id="UP001152798">
    <property type="component" value="Chromosome 6"/>
</dbReference>
<feature type="compositionally biased region" description="Pro residues" evidence="1">
    <location>
        <begin position="169"/>
        <end position="187"/>
    </location>
</feature>
<feature type="region of interest" description="Disordered" evidence="1">
    <location>
        <begin position="56"/>
        <end position="203"/>
    </location>
</feature>
<dbReference type="AlphaFoldDB" id="A0A9P0MTQ8"/>
<evidence type="ECO:0000313" key="2">
    <source>
        <dbReference type="EMBL" id="CAH1404679.1"/>
    </source>
</evidence>
<name>A0A9P0MTQ8_NEZVI</name>
<keyword evidence="3" id="KW-1185">Reference proteome</keyword>
<dbReference type="OrthoDB" id="6628015at2759"/>
<feature type="compositionally biased region" description="Pro residues" evidence="1">
    <location>
        <begin position="215"/>
        <end position="230"/>
    </location>
</feature>
<feature type="compositionally biased region" description="Pro residues" evidence="1">
    <location>
        <begin position="194"/>
        <end position="203"/>
    </location>
</feature>
<dbReference type="PRINTS" id="PR00021">
    <property type="entry name" value="PRORICH"/>
</dbReference>
<accession>A0A9P0MTQ8</accession>
<feature type="region of interest" description="Disordered" evidence="1">
    <location>
        <begin position="488"/>
        <end position="509"/>
    </location>
</feature>
<gene>
    <name evidence="2" type="ORF">NEZAVI_LOCUS13046</name>
</gene>
<dbReference type="EMBL" id="OV725082">
    <property type="protein sequence ID" value="CAH1404679.1"/>
    <property type="molecule type" value="Genomic_DNA"/>
</dbReference>
<dbReference type="PRINTS" id="PR01217">
    <property type="entry name" value="PRICHEXTENSN"/>
</dbReference>
<evidence type="ECO:0000313" key="3">
    <source>
        <dbReference type="Proteomes" id="UP001152798"/>
    </source>
</evidence>
<sequence length="735" mass="80535">MRKREVVWQDPRFRKKKDQPKALKINKYGEAPCELPPAHVPAYATASIPSGLTAPPCPRPAAAAAPAGRGGGPGRAAVCRRPPPEMSKAPPPRGYKPRAPTVAPPRPSAVNPPVVVATRAPPLAPHGGARPKQMMYRPGTAVPQRPMTARVPPSASPCPPRTPMYSRPSPCPPSPCPTPRPPSPCPTPRRTSPCPTPCPPSPCPAPCPPTPCAAPCPASPPQRQPSPPCPRQTRFSGLPRRGGLRPPMAGRSGLRPPTATYATPVVARRASPVPCPPEPCLPEPCPPEPCPPEPCPPEPCPNTSMAPCPPQVSTPLPRRPSAFQGGLRPPSRLMGPGSFSRPQPKPQKIVLLPGDINPHETTVITVEPPPQPEPCRPRSPEACMPWQNMVTSVPFDFSPPSMDAFRRDSGHGVPPLPYIPPEILAMAEEAQTCPESPSDSEMPQFETSSALLVDIEPLDPCSVEPRVLIEPVDLITFPAPDPFSPPRICRPQSPSVTPPPNPFTPPKDPIPEPSELDKWAAQYPRYPEAYTSSFHPVSEWAKLKYQQKSEDQERQVKYVDRELVARSVPFNKNVSAICKDDDDYDDEDLGILHHMPDLDDTIFDCPLDYAGIRRQEEILRQESEARRLERERQAKGPSLAETTELLERIRAAENARRTEMARNVMINTQPAFLTQEQMREIHDRVMARHAGTEVQQEQPSDTSCLDRGPCDMLVDIDMDECDLDAIDYMDDCLDF</sequence>
<protein>
    <submittedName>
        <fullName evidence="2">Uncharacterized protein</fullName>
    </submittedName>
</protein>
<evidence type="ECO:0000256" key="1">
    <source>
        <dbReference type="SAM" id="MobiDB-lite"/>
    </source>
</evidence>
<organism evidence="2 3">
    <name type="scientific">Nezara viridula</name>
    <name type="common">Southern green stink bug</name>
    <name type="synonym">Cimex viridulus</name>
    <dbReference type="NCBI Taxonomy" id="85310"/>
    <lineage>
        <taxon>Eukaryota</taxon>
        <taxon>Metazoa</taxon>
        <taxon>Ecdysozoa</taxon>
        <taxon>Arthropoda</taxon>
        <taxon>Hexapoda</taxon>
        <taxon>Insecta</taxon>
        <taxon>Pterygota</taxon>
        <taxon>Neoptera</taxon>
        <taxon>Paraneoptera</taxon>
        <taxon>Hemiptera</taxon>
        <taxon>Heteroptera</taxon>
        <taxon>Panheteroptera</taxon>
        <taxon>Pentatomomorpha</taxon>
        <taxon>Pentatomoidea</taxon>
        <taxon>Pentatomidae</taxon>
        <taxon>Pentatominae</taxon>
        <taxon>Nezara</taxon>
    </lineage>
</organism>
<feature type="region of interest" description="Disordered" evidence="1">
    <location>
        <begin position="308"/>
        <end position="383"/>
    </location>
</feature>
<proteinExistence type="predicted"/>